<organism evidence="3 4">
    <name type="scientific">Chromobacterium violaceum</name>
    <dbReference type="NCBI Taxonomy" id="536"/>
    <lineage>
        <taxon>Bacteria</taxon>
        <taxon>Pseudomonadati</taxon>
        <taxon>Pseudomonadota</taxon>
        <taxon>Betaproteobacteria</taxon>
        <taxon>Neisseriales</taxon>
        <taxon>Chromobacteriaceae</taxon>
        <taxon>Chromobacterium</taxon>
    </lineage>
</organism>
<dbReference type="EC" id="3.5.4.9" evidence="1"/>
<dbReference type="GO" id="GO:0035999">
    <property type="term" value="P:tetrahydrofolate interconversion"/>
    <property type="evidence" value="ECO:0007669"/>
    <property type="project" value="TreeGrafter"/>
</dbReference>
<proteinExistence type="predicted"/>
<dbReference type="InterPro" id="IPR036291">
    <property type="entry name" value="NAD(P)-bd_dom_sf"/>
</dbReference>
<dbReference type="PANTHER" id="PTHR48099">
    <property type="entry name" value="C-1-TETRAHYDROFOLATE SYNTHASE, CYTOPLASMIC-RELATED"/>
    <property type="match status" value="1"/>
</dbReference>
<dbReference type="GO" id="GO:0004477">
    <property type="term" value="F:methenyltetrahydrofolate cyclohydrolase activity"/>
    <property type="evidence" value="ECO:0007669"/>
    <property type="project" value="UniProtKB-EC"/>
</dbReference>
<evidence type="ECO:0000259" key="2">
    <source>
        <dbReference type="Pfam" id="PF02882"/>
    </source>
</evidence>
<dbReference type="Gene3D" id="3.40.50.10860">
    <property type="entry name" value="Leucine Dehydrogenase, chain A, domain 1"/>
    <property type="match status" value="1"/>
</dbReference>
<dbReference type="PANTHER" id="PTHR48099:SF5">
    <property type="entry name" value="C-1-TETRAHYDROFOLATE SYNTHASE, CYTOPLASMIC"/>
    <property type="match status" value="1"/>
</dbReference>
<protein>
    <recommendedName>
        <fullName evidence="1">methenyltetrahydrofolate cyclohydrolase</fullName>
        <ecNumber evidence="1">3.5.4.9</ecNumber>
    </recommendedName>
</protein>
<dbReference type="InterPro" id="IPR020631">
    <property type="entry name" value="THF_DH/CycHdrlase_NAD-bd_dom"/>
</dbReference>
<dbReference type="SUPFAM" id="SSF51735">
    <property type="entry name" value="NAD(P)-binding Rossmann-fold domains"/>
    <property type="match status" value="1"/>
</dbReference>
<dbReference type="Gene3D" id="3.40.50.720">
    <property type="entry name" value="NAD(P)-binding Rossmann-like Domain"/>
    <property type="match status" value="1"/>
</dbReference>
<dbReference type="EMBL" id="LR134182">
    <property type="protein sequence ID" value="VEB42278.1"/>
    <property type="molecule type" value="Genomic_DNA"/>
</dbReference>
<accession>A0A447TBP5</accession>
<dbReference type="Proteomes" id="UP000275777">
    <property type="component" value="Chromosome"/>
</dbReference>
<feature type="domain" description="Tetrahydrofolate dehydrogenase/cyclohydrolase NAD(P)-binding" evidence="2">
    <location>
        <begin position="1"/>
        <end position="70"/>
    </location>
</feature>
<name>A0A447TBP5_CHRVL</name>
<dbReference type="GO" id="GO:0005829">
    <property type="term" value="C:cytosol"/>
    <property type="evidence" value="ECO:0007669"/>
    <property type="project" value="TreeGrafter"/>
</dbReference>
<gene>
    <name evidence="3" type="primary">folD_2</name>
    <name evidence="3" type="ORF">NCTC9695_02726</name>
</gene>
<sequence>MGIPNFVKGEWVKPGAVVIDVGINRLDTASCAATWNSTRRANAPASLPRCGRRGPMTVATLLQNTLDSANLNA</sequence>
<dbReference type="AlphaFoldDB" id="A0A447TBP5"/>
<reference evidence="3 4" key="1">
    <citation type="submission" date="2018-12" db="EMBL/GenBank/DDBJ databases">
        <authorList>
            <consortium name="Pathogen Informatics"/>
        </authorList>
    </citation>
    <scope>NUCLEOTIDE SEQUENCE [LARGE SCALE GENOMIC DNA]</scope>
    <source>
        <strain evidence="3 4">NCTC9695</strain>
    </source>
</reference>
<dbReference type="GO" id="GO:0004488">
    <property type="term" value="F:methylenetetrahydrofolate dehydrogenase (NADP+) activity"/>
    <property type="evidence" value="ECO:0007669"/>
    <property type="project" value="InterPro"/>
</dbReference>
<evidence type="ECO:0000313" key="4">
    <source>
        <dbReference type="Proteomes" id="UP000275777"/>
    </source>
</evidence>
<evidence type="ECO:0000313" key="3">
    <source>
        <dbReference type="EMBL" id="VEB42278.1"/>
    </source>
</evidence>
<dbReference type="Pfam" id="PF02882">
    <property type="entry name" value="THF_DHG_CYH_C"/>
    <property type="match status" value="1"/>
</dbReference>
<evidence type="ECO:0000256" key="1">
    <source>
        <dbReference type="ARBA" id="ARBA00012776"/>
    </source>
</evidence>